<comment type="cofactor">
    <cofactor evidence="1 13">
        <name>pyridoxal 5'-phosphate</name>
        <dbReference type="ChEBI" id="CHEBI:597326"/>
    </cofactor>
</comment>
<dbReference type="GO" id="GO:0009102">
    <property type="term" value="P:biotin biosynthetic process"/>
    <property type="evidence" value="ECO:0007669"/>
    <property type="project" value="UniProtKB-UniRule"/>
</dbReference>
<keyword evidence="10 13" id="KW-0663">Pyridoxal phosphate</keyword>
<feature type="binding site" evidence="13">
    <location>
        <position position="51"/>
    </location>
    <ligand>
        <name>substrate</name>
    </ligand>
</feature>
<evidence type="ECO:0000313" key="15">
    <source>
        <dbReference type="Proteomes" id="UP000008139"/>
    </source>
</evidence>
<evidence type="ECO:0000256" key="5">
    <source>
        <dbReference type="ARBA" id="ARBA00022490"/>
    </source>
</evidence>
<evidence type="ECO:0000256" key="1">
    <source>
        <dbReference type="ARBA" id="ARBA00001933"/>
    </source>
</evidence>
<evidence type="ECO:0000256" key="9">
    <source>
        <dbReference type="ARBA" id="ARBA00022756"/>
    </source>
</evidence>
<keyword evidence="5 13" id="KW-0963">Cytoplasm</keyword>
<evidence type="ECO:0000256" key="10">
    <source>
        <dbReference type="ARBA" id="ARBA00022898"/>
    </source>
</evidence>
<dbReference type="STRING" id="760142.Hipma_0412"/>
<comment type="pathway">
    <text evidence="3 13">Cofactor biosynthesis; biotin biosynthesis; 7,8-diaminononanoate from 8-amino-7-oxononanoate (SAM route): step 1/1.</text>
</comment>
<dbReference type="InterPro" id="IPR005815">
    <property type="entry name" value="BioA"/>
</dbReference>
<dbReference type="UniPathway" id="UPA00078">
    <property type="reaction ID" value="UER00160"/>
</dbReference>
<dbReference type="InterPro" id="IPR049704">
    <property type="entry name" value="Aminotrans_3_PPA_site"/>
</dbReference>
<dbReference type="FunCoup" id="F2LTY5">
    <property type="interactions" value="182"/>
</dbReference>
<dbReference type="FunFam" id="3.40.640.10:FF:000078">
    <property type="entry name" value="Adenosylmethionine-8-amino-7-oxononanoate aminotransferase"/>
    <property type="match status" value="1"/>
</dbReference>
<dbReference type="InterPro" id="IPR005814">
    <property type="entry name" value="Aminotrans_3"/>
</dbReference>
<evidence type="ECO:0000256" key="4">
    <source>
        <dbReference type="ARBA" id="ARBA00011738"/>
    </source>
</evidence>
<dbReference type="Gene3D" id="3.90.1150.10">
    <property type="entry name" value="Aspartate Aminotransferase, domain 1"/>
    <property type="match status" value="1"/>
</dbReference>
<feature type="site" description="Participates in the substrate recognition with KAPA and in a stacking interaction with the adenine ring of SAM" evidence="13">
    <location>
        <position position="14"/>
    </location>
</feature>
<dbReference type="EMBL" id="CP002606">
    <property type="protein sequence ID" value="AEA33384.1"/>
    <property type="molecule type" value="Genomic_DNA"/>
</dbReference>
<evidence type="ECO:0000256" key="11">
    <source>
        <dbReference type="ARBA" id="ARBA00048449"/>
    </source>
</evidence>
<feature type="modified residue" description="N6-(pyridoxal phosphate)lysine" evidence="13">
    <location>
        <position position="278"/>
    </location>
</feature>
<dbReference type="GO" id="GO:0030170">
    <property type="term" value="F:pyridoxal phosphate binding"/>
    <property type="evidence" value="ECO:0007669"/>
    <property type="project" value="UniProtKB-UniRule"/>
</dbReference>
<evidence type="ECO:0000256" key="12">
    <source>
        <dbReference type="ARBA" id="ARBA00060970"/>
    </source>
</evidence>
<dbReference type="AlphaFoldDB" id="F2LTY5"/>
<dbReference type="GO" id="GO:0005737">
    <property type="term" value="C:cytoplasm"/>
    <property type="evidence" value="ECO:0007669"/>
    <property type="project" value="UniProtKB-SubCell"/>
</dbReference>
<comment type="subunit">
    <text evidence="4 13">Homodimer.</text>
</comment>
<dbReference type="NCBIfam" id="TIGR00508">
    <property type="entry name" value="bioA"/>
    <property type="match status" value="1"/>
</dbReference>
<keyword evidence="9 13" id="KW-0093">Biotin biosynthesis</keyword>
<evidence type="ECO:0000256" key="13">
    <source>
        <dbReference type="HAMAP-Rule" id="MF_00834"/>
    </source>
</evidence>
<feature type="binding site" evidence="13">
    <location>
        <position position="249"/>
    </location>
    <ligand>
        <name>pyridoxal 5'-phosphate</name>
        <dbReference type="ChEBI" id="CHEBI:597326"/>
    </ligand>
</feature>
<evidence type="ECO:0000256" key="2">
    <source>
        <dbReference type="ARBA" id="ARBA00004496"/>
    </source>
</evidence>
<evidence type="ECO:0000256" key="3">
    <source>
        <dbReference type="ARBA" id="ARBA00005063"/>
    </source>
</evidence>
<dbReference type="eggNOG" id="COG0161">
    <property type="taxonomic scope" value="Bacteria"/>
</dbReference>
<dbReference type="InterPro" id="IPR015422">
    <property type="entry name" value="PyrdxlP-dep_Trfase_small"/>
</dbReference>
<dbReference type="HAMAP" id="MF_00834">
    <property type="entry name" value="BioA"/>
    <property type="match status" value="1"/>
</dbReference>
<proteinExistence type="inferred from homology"/>
<keyword evidence="8 13" id="KW-0949">S-adenosyl-L-methionine</keyword>
<keyword evidence="7 13" id="KW-0808">Transferase</keyword>
<dbReference type="PROSITE" id="PS00600">
    <property type="entry name" value="AA_TRANSFER_CLASS_3"/>
    <property type="match status" value="1"/>
</dbReference>
<feature type="binding site" evidence="13">
    <location>
        <position position="313"/>
    </location>
    <ligand>
        <name>substrate</name>
    </ligand>
</feature>
<feature type="binding site" evidence="13">
    <location>
        <position position="278"/>
    </location>
    <ligand>
        <name>substrate</name>
    </ligand>
</feature>
<dbReference type="Proteomes" id="UP000008139">
    <property type="component" value="Chromosome"/>
</dbReference>
<dbReference type="PIRSF" id="PIRSF000521">
    <property type="entry name" value="Transaminase_4ab_Lys_Orn"/>
    <property type="match status" value="1"/>
</dbReference>
<protein>
    <recommendedName>
        <fullName evidence="13">Adenosylmethionine-8-amino-7-oxononanoate aminotransferase</fullName>
        <ecNumber evidence="13">2.6.1.62</ecNumber>
    </recommendedName>
    <alternativeName>
        <fullName evidence="13">7,8-diamino-pelargonic acid aminotransferase</fullName>
        <shortName evidence="13">DAPA AT</shortName>
        <shortName evidence="13">DAPA aminotransferase</shortName>
    </alternativeName>
    <alternativeName>
        <fullName evidence="13">7,8-diaminononanoate synthase</fullName>
        <shortName evidence="13">DANS</shortName>
    </alternativeName>
    <alternativeName>
        <fullName evidence="13">Diaminopelargonic acid synthase</fullName>
    </alternativeName>
</protein>
<comment type="function">
    <text evidence="13">Catalyzes the transfer of the alpha-amino group from S-adenosyl-L-methionine (SAM) to 7-keto-8-aminopelargonic acid (KAPA) to form 7,8-diaminopelargonic acid (DAPA). It is the only aminotransferase known to utilize SAM as an amino donor.</text>
</comment>
<evidence type="ECO:0000256" key="7">
    <source>
        <dbReference type="ARBA" id="ARBA00022679"/>
    </source>
</evidence>
<feature type="binding site" evidence="13">
    <location>
        <begin position="314"/>
        <end position="315"/>
    </location>
    <ligand>
        <name>pyridoxal 5'-phosphate</name>
        <dbReference type="ChEBI" id="CHEBI:597326"/>
    </ligand>
</feature>
<dbReference type="EC" id="2.6.1.62" evidence="13"/>
<gene>
    <name evidence="13" type="primary">bioA</name>
    <name evidence="14" type="ordered locus">Hipma_0412</name>
</gene>
<accession>F2LTY5</accession>
<dbReference type="CDD" id="cd00610">
    <property type="entry name" value="OAT_like"/>
    <property type="match status" value="1"/>
</dbReference>
<dbReference type="RefSeq" id="WP_013681425.1">
    <property type="nucleotide sequence ID" value="NC_015318.1"/>
</dbReference>
<dbReference type="HOGENOM" id="CLU_016922_4_3_7"/>
<dbReference type="GO" id="GO:0004015">
    <property type="term" value="F:adenosylmethionine-8-amino-7-oxononanoate transaminase activity"/>
    <property type="evidence" value="ECO:0007669"/>
    <property type="project" value="UniProtKB-UniRule"/>
</dbReference>
<dbReference type="InterPro" id="IPR015424">
    <property type="entry name" value="PyrdxlP-dep_Trfase"/>
</dbReference>
<dbReference type="InterPro" id="IPR015421">
    <property type="entry name" value="PyrdxlP-dep_Trfase_major"/>
</dbReference>
<feature type="binding site" evidence="13">
    <location>
        <begin position="111"/>
        <end position="112"/>
    </location>
    <ligand>
        <name>pyridoxal 5'-phosphate</name>
        <dbReference type="ChEBI" id="CHEBI:597326"/>
    </ligand>
</feature>
<name>F2LTY5_HIPMA</name>
<organism evidence="14 15">
    <name type="scientific">Hippea maritima (strain ATCC 700847 / DSM 10411 / MH2)</name>
    <dbReference type="NCBI Taxonomy" id="760142"/>
    <lineage>
        <taxon>Bacteria</taxon>
        <taxon>Pseudomonadati</taxon>
        <taxon>Campylobacterota</taxon>
        <taxon>Desulfurellia</taxon>
        <taxon>Desulfurellales</taxon>
        <taxon>Hippeaceae</taxon>
        <taxon>Hippea</taxon>
    </lineage>
</organism>
<keyword evidence="15" id="KW-1185">Reference proteome</keyword>
<dbReference type="PANTHER" id="PTHR42684">
    <property type="entry name" value="ADENOSYLMETHIONINE-8-AMINO-7-OXONONANOATE AMINOTRANSFERASE"/>
    <property type="match status" value="1"/>
</dbReference>
<dbReference type="KEGG" id="hmr:Hipma_0412"/>
<reference evidence="14 15" key="1">
    <citation type="journal article" date="2011" name="Stand. Genomic Sci.">
        <title>Complete genome sequence of the thermophilic sulfur-reducer Hippea maritima type strain (MH(2)).</title>
        <authorList>
            <person name="Huntemann M."/>
            <person name="Lu M."/>
            <person name="Nolan M."/>
            <person name="Lapidus A."/>
            <person name="Lucas S."/>
            <person name="Hammon N."/>
            <person name="Deshpande S."/>
            <person name="Cheng J.F."/>
            <person name="Tapia R."/>
            <person name="Han C."/>
            <person name="Goodwin L."/>
            <person name="Pitluck S."/>
            <person name="Liolios K."/>
            <person name="Pagani I."/>
            <person name="Ivanova N."/>
            <person name="Ovchinikova G."/>
            <person name="Pati A."/>
            <person name="Chen A."/>
            <person name="Palaniappan K."/>
            <person name="Land M."/>
            <person name="Hauser L."/>
            <person name="Jeffries C.D."/>
            <person name="Detter J.C."/>
            <person name="Brambilla E.M."/>
            <person name="Rohde M."/>
            <person name="Spring S."/>
            <person name="Goker M."/>
            <person name="Woyke T."/>
            <person name="Bristow J."/>
            <person name="Eisen J.A."/>
            <person name="Markowitz V."/>
            <person name="Hugenholtz P."/>
            <person name="Kyrpides N.C."/>
            <person name="Klenk H.P."/>
            <person name="Mavromatis K."/>
        </authorList>
    </citation>
    <scope>NUCLEOTIDE SEQUENCE [LARGE SCALE GENOMIC DNA]</scope>
    <source>
        <strain evidence="15">ATCC 700847 / DSM 10411 / MH2</strain>
    </source>
</reference>
<reference evidence="15" key="2">
    <citation type="submission" date="2011-03" db="EMBL/GenBank/DDBJ databases">
        <title>The complete genome of Hippea maritima DSM 10411.</title>
        <authorList>
            <consortium name="US DOE Joint Genome Institute (JGI-PGF)"/>
            <person name="Lucas S."/>
            <person name="Copeland A."/>
            <person name="Lapidus A."/>
            <person name="Bruce D."/>
            <person name="Goodwin L."/>
            <person name="Pitluck S."/>
            <person name="Peters L."/>
            <person name="Kyrpides N."/>
            <person name="Mavromatis K."/>
            <person name="Pagani I."/>
            <person name="Ivanova N."/>
            <person name="Mikhailova N."/>
            <person name="Lu M."/>
            <person name="Detter J.C."/>
            <person name="Tapia R."/>
            <person name="Han C."/>
            <person name="Land M."/>
            <person name="Hauser L."/>
            <person name="Markowitz V."/>
            <person name="Cheng J.-F."/>
            <person name="Hugenholtz P."/>
            <person name="Woyke T."/>
            <person name="Wu D."/>
            <person name="Spring S."/>
            <person name="Schroeder M."/>
            <person name="Brambilla E."/>
            <person name="Klenk H.-P."/>
            <person name="Eisen J.A."/>
        </authorList>
    </citation>
    <scope>NUCLEOTIDE SEQUENCE [LARGE SCALE GENOMIC DNA]</scope>
    <source>
        <strain evidence="15">ATCC 700847 / DSM 10411 / MH2</strain>
    </source>
</reference>
<evidence type="ECO:0000256" key="8">
    <source>
        <dbReference type="ARBA" id="ARBA00022691"/>
    </source>
</evidence>
<sequence length="445" mass="50844">MKFNPRNYLIWHPCTQMKDHEEYPLIKIVKGEGVYLYDDKGNRYIDAISSWWVNILGHSNERLNEALKRQVDRLEHVIFANFVHEPALKLTDKLLRIAPKGLSKVFFADNGSSAIEVAMKMSFGYFKNKGKIKNKFVYLDCGYHGETLGALSVCGEELYSQMYKEIMIENIKVKGPDCFRCPFGKTRENCNVECFSFMEEALVRNKDTISAVLIEPIVNCAGGFKIYPPIYLKKLRDLTQELDIHLIADEIAVGFGRTGKMFACEHAGITPDFMCLSKGLTGGYMPLSVVLTNDEIYDTFYGDYVSLKAFLHSHSYTGNPLGCALASEVLDIFEEDDLLNKNRSKQDRLKNRVIEKFSNYKYCGEVRSIGFITAVELVKDKITKEPFNWKERLGFKIYRNALKKGALLRNLGDVIYFMPPYVITKKQIDELVNIAFDSVVEVLGE</sequence>
<dbReference type="SUPFAM" id="SSF53383">
    <property type="entry name" value="PLP-dependent transferases"/>
    <property type="match status" value="1"/>
</dbReference>
<dbReference type="PANTHER" id="PTHR42684:SF17">
    <property type="entry name" value="ADENOSYLMETHIONINE-8-AMINO-7-OXONONANOATE AMINOTRANSFERASE"/>
    <property type="match status" value="1"/>
</dbReference>
<dbReference type="Pfam" id="PF00202">
    <property type="entry name" value="Aminotran_3"/>
    <property type="match status" value="1"/>
</dbReference>
<dbReference type="Gene3D" id="3.40.640.10">
    <property type="entry name" value="Type I PLP-dependent aspartate aminotransferase-like (Major domain)"/>
    <property type="match status" value="1"/>
</dbReference>
<dbReference type="OrthoDB" id="9801834at2"/>
<dbReference type="InParanoid" id="F2LTY5"/>
<evidence type="ECO:0000313" key="14">
    <source>
        <dbReference type="EMBL" id="AEA33384.1"/>
    </source>
</evidence>
<comment type="similarity">
    <text evidence="12 13">Belongs to the class-III pyridoxal-phosphate-dependent aminotransferase family. BioA subfamily.</text>
</comment>
<comment type="subcellular location">
    <subcellularLocation>
        <location evidence="2 13">Cytoplasm</location>
    </subcellularLocation>
</comment>
<keyword evidence="6 13" id="KW-0032">Aminotransferase</keyword>
<comment type="catalytic activity">
    <reaction evidence="11 13">
        <text>(8S)-8-amino-7-oxononanoate + S-adenosyl-L-methionine = S-adenosyl-4-methylsulfanyl-2-oxobutanoate + (7R,8S)-7,8-diammoniononanoate</text>
        <dbReference type="Rhea" id="RHEA:16861"/>
        <dbReference type="ChEBI" id="CHEBI:16490"/>
        <dbReference type="ChEBI" id="CHEBI:59789"/>
        <dbReference type="ChEBI" id="CHEBI:149468"/>
        <dbReference type="ChEBI" id="CHEBI:149469"/>
        <dbReference type="EC" id="2.6.1.62"/>
    </reaction>
</comment>
<feature type="binding site" evidence="13">
    <location>
        <position position="143"/>
    </location>
    <ligand>
        <name>substrate</name>
    </ligand>
</feature>
<dbReference type="NCBIfam" id="NF004624">
    <property type="entry name" value="PRK05964.1"/>
    <property type="match status" value="1"/>
</dbReference>
<feature type="binding site" evidence="13">
    <location>
        <position position="409"/>
    </location>
    <ligand>
        <name>substrate</name>
    </ligand>
</feature>
<evidence type="ECO:0000256" key="6">
    <source>
        <dbReference type="ARBA" id="ARBA00022576"/>
    </source>
</evidence>